<evidence type="ECO:0000256" key="1">
    <source>
        <dbReference type="ARBA" id="ARBA00004141"/>
    </source>
</evidence>
<dbReference type="Gene3D" id="1.20.1070.10">
    <property type="entry name" value="Rhodopsin 7-helix transmembrane proteins"/>
    <property type="match status" value="1"/>
</dbReference>
<dbReference type="SUPFAM" id="SSF81321">
    <property type="entry name" value="Family A G protein-coupled receptor-like"/>
    <property type="match status" value="1"/>
</dbReference>
<organism evidence="6 7">
    <name type="scientific">Anaeramoeba ignava</name>
    <name type="common">Anaerobic marine amoeba</name>
    <dbReference type="NCBI Taxonomy" id="1746090"/>
    <lineage>
        <taxon>Eukaryota</taxon>
        <taxon>Metamonada</taxon>
        <taxon>Anaeramoebidae</taxon>
        <taxon>Anaeramoeba</taxon>
    </lineage>
</organism>
<dbReference type="OrthoDB" id="100006at2759"/>
<keyword evidence="4 5" id="KW-0472">Membrane</keyword>
<dbReference type="CDD" id="cd00637">
    <property type="entry name" value="7tm_classA_rhodopsin-like"/>
    <property type="match status" value="1"/>
</dbReference>
<sequence>MIHNKESIPCIIGSTIGMLGSLIFILVYSFIKEIRDSSRKFIFTLAICDFLFAFSTILPGPSNYKLCQFQAFMIAFTFATSCSLIFLTSLVFYLKICHGKNFDESKSFFVFGVIIIIVICLNNSIIFTHFGKVEPGNSHWCWTTKPKFEALIYCIAWVGLLGTLILYSIMFIKLKRNLNPNISKTFHYKMFALGWIYLFTEIWASIKRGRQLFDPKVQDNLFLDVTQALFAPMLGLWDSVFFVFGDRIVRRLLKMRFKKRTYEEIKFNILKSPNIVEFSDDDDDIN</sequence>
<reference evidence="6" key="1">
    <citation type="submission" date="2022-10" db="EMBL/GenBank/DDBJ databases">
        <title>Novel sulphate-reducing endosymbionts in the free-living metamonad Anaeramoeba.</title>
        <authorList>
            <person name="Jerlstrom-Hultqvist J."/>
            <person name="Cepicka I."/>
            <person name="Gallot-Lavallee L."/>
            <person name="Salas-Leiva D."/>
            <person name="Curtis B.A."/>
            <person name="Zahonova K."/>
            <person name="Pipaliya S."/>
            <person name="Dacks J."/>
            <person name="Roger A.J."/>
        </authorList>
    </citation>
    <scope>NUCLEOTIDE SEQUENCE</scope>
    <source>
        <strain evidence="6">BMAN</strain>
    </source>
</reference>
<evidence type="ECO:0008006" key="8">
    <source>
        <dbReference type="Google" id="ProtNLM"/>
    </source>
</evidence>
<dbReference type="Proteomes" id="UP001149090">
    <property type="component" value="Unassembled WGS sequence"/>
</dbReference>
<keyword evidence="3 5" id="KW-1133">Transmembrane helix</keyword>
<evidence type="ECO:0000256" key="5">
    <source>
        <dbReference type="SAM" id="Phobius"/>
    </source>
</evidence>
<comment type="subcellular location">
    <subcellularLocation>
        <location evidence="1">Membrane</location>
        <topology evidence="1">Multi-pass membrane protein</topology>
    </subcellularLocation>
</comment>
<dbReference type="PANTHER" id="PTHR23112:SF0">
    <property type="entry name" value="TRANSMEMBRANE PROTEIN 116"/>
    <property type="match status" value="1"/>
</dbReference>
<name>A0A9Q0LMA5_ANAIG</name>
<dbReference type="PRINTS" id="PR02001">
    <property type="entry name" value="GCR1CAMPR"/>
</dbReference>
<proteinExistence type="predicted"/>
<dbReference type="OMA" id="CATIVDN"/>
<dbReference type="PANTHER" id="PTHR23112">
    <property type="entry name" value="G PROTEIN-COUPLED RECEPTOR 157-RELATED"/>
    <property type="match status" value="1"/>
</dbReference>
<feature type="transmembrane region" description="Helical" evidence="5">
    <location>
        <begin position="150"/>
        <end position="174"/>
    </location>
</feature>
<keyword evidence="7" id="KW-1185">Reference proteome</keyword>
<feature type="transmembrane region" description="Helical" evidence="5">
    <location>
        <begin position="41"/>
        <end position="59"/>
    </location>
</feature>
<feature type="transmembrane region" description="Helical" evidence="5">
    <location>
        <begin position="226"/>
        <end position="249"/>
    </location>
</feature>
<evidence type="ECO:0000313" key="7">
    <source>
        <dbReference type="Proteomes" id="UP001149090"/>
    </source>
</evidence>
<dbReference type="InterPro" id="IPR022343">
    <property type="entry name" value="GCR1-cAMP_receptor"/>
</dbReference>
<evidence type="ECO:0000256" key="4">
    <source>
        <dbReference type="ARBA" id="ARBA00023136"/>
    </source>
</evidence>
<keyword evidence="2 5" id="KW-0812">Transmembrane</keyword>
<evidence type="ECO:0000256" key="2">
    <source>
        <dbReference type="ARBA" id="ARBA00022692"/>
    </source>
</evidence>
<gene>
    <name evidence="6" type="ORF">M0811_01015</name>
</gene>
<feature type="transmembrane region" description="Helical" evidence="5">
    <location>
        <begin position="71"/>
        <end position="96"/>
    </location>
</feature>
<accession>A0A9Q0LMA5</accession>
<dbReference type="GO" id="GO:0005886">
    <property type="term" value="C:plasma membrane"/>
    <property type="evidence" value="ECO:0007669"/>
    <property type="project" value="TreeGrafter"/>
</dbReference>
<evidence type="ECO:0000313" key="6">
    <source>
        <dbReference type="EMBL" id="KAJ5074385.1"/>
    </source>
</evidence>
<feature type="transmembrane region" description="Helical" evidence="5">
    <location>
        <begin position="186"/>
        <end position="206"/>
    </location>
</feature>
<dbReference type="GO" id="GO:0007189">
    <property type="term" value="P:adenylate cyclase-activating G protein-coupled receptor signaling pathway"/>
    <property type="evidence" value="ECO:0007669"/>
    <property type="project" value="TreeGrafter"/>
</dbReference>
<dbReference type="EMBL" id="JAPDFW010000070">
    <property type="protein sequence ID" value="KAJ5074385.1"/>
    <property type="molecule type" value="Genomic_DNA"/>
</dbReference>
<dbReference type="AlphaFoldDB" id="A0A9Q0LMA5"/>
<comment type="caution">
    <text evidence="6">The sequence shown here is derived from an EMBL/GenBank/DDBJ whole genome shotgun (WGS) entry which is preliminary data.</text>
</comment>
<feature type="transmembrane region" description="Helical" evidence="5">
    <location>
        <begin position="108"/>
        <end position="130"/>
    </location>
</feature>
<feature type="transmembrane region" description="Helical" evidence="5">
    <location>
        <begin position="6"/>
        <end position="29"/>
    </location>
</feature>
<protein>
    <recommendedName>
        <fullName evidence="8">G-protein coupled receptors family 2 profile 2 domain-containing protein</fullName>
    </recommendedName>
</protein>
<evidence type="ECO:0000256" key="3">
    <source>
        <dbReference type="ARBA" id="ARBA00022989"/>
    </source>
</evidence>
<dbReference type="GO" id="GO:0004930">
    <property type="term" value="F:G protein-coupled receptor activity"/>
    <property type="evidence" value="ECO:0007669"/>
    <property type="project" value="TreeGrafter"/>
</dbReference>